<comment type="caution">
    <text evidence="3">The sequence shown here is derived from an EMBL/GenBank/DDBJ whole genome shotgun (WGS) entry which is preliminary data.</text>
</comment>
<feature type="signal peptide" evidence="1">
    <location>
        <begin position="1"/>
        <end position="25"/>
    </location>
</feature>
<organism evidence="3 4">
    <name type="scientific">Morganella psychrotolerans</name>
    <dbReference type="NCBI Taxonomy" id="368603"/>
    <lineage>
        <taxon>Bacteria</taxon>
        <taxon>Pseudomonadati</taxon>
        <taxon>Pseudomonadota</taxon>
        <taxon>Gammaproteobacteria</taxon>
        <taxon>Enterobacterales</taxon>
        <taxon>Morganellaceae</taxon>
        <taxon>Morganella</taxon>
    </lineage>
</organism>
<name>A0A1B8H123_9GAMM</name>
<dbReference type="InterPro" id="IPR050643">
    <property type="entry name" value="Periplasmic_pilus_chap"/>
</dbReference>
<proteinExistence type="predicted"/>
<feature type="chain" id="PRO_5008609216" description="Pili assembly chaperone N-terminal domain-containing protein" evidence="1">
    <location>
        <begin position="26"/>
        <end position="241"/>
    </location>
</feature>
<evidence type="ECO:0000259" key="2">
    <source>
        <dbReference type="Pfam" id="PF00345"/>
    </source>
</evidence>
<protein>
    <recommendedName>
        <fullName evidence="2">Pili assembly chaperone N-terminal domain-containing protein</fullName>
    </recommendedName>
</protein>
<reference evidence="4" key="1">
    <citation type="submission" date="2016-06" db="EMBL/GenBank/DDBJ databases">
        <authorList>
            <person name="Butler K."/>
        </authorList>
    </citation>
    <scope>NUCLEOTIDE SEQUENCE [LARGE SCALE GENOMIC DNA]</scope>
    <source>
        <strain evidence="4">GCSL-Mp20</strain>
    </source>
</reference>
<dbReference type="AlphaFoldDB" id="A0A1B8H123"/>
<evidence type="ECO:0000313" key="3">
    <source>
        <dbReference type="EMBL" id="OBU02778.1"/>
    </source>
</evidence>
<dbReference type="Gene3D" id="2.60.40.10">
    <property type="entry name" value="Immunoglobulins"/>
    <property type="match status" value="1"/>
</dbReference>
<dbReference type="Pfam" id="PF00345">
    <property type="entry name" value="PapD_N"/>
    <property type="match status" value="1"/>
</dbReference>
<dbReference type="GO" id="GO:0030288">
    <property type="term" value="C:outer membrane-bounded periplasmic space"/>
    <property type="evidence" value="ECO:0007669"/>
    <property type="project" value="InterPro"/>
</dbReference>
<dbReference type="InterPro" id="IPR016147">
    <property type="entry name" value="Pili_assmbl_chaperone_N"/>
</dbReference>
<dbReference type="Proteomes" id="UP000092377">
    <property type="component" value="Unassembled WGS sequence"/>
</dbReference>
<dbReference type="GO" id="GO:0071555">
    <property type="term" value="P:cell wall organization"/>
    <property type="evidence" value="ECO:0007669"/>
    <property type="project" value="InterPro"/>
</dbReference>
<dbReference type="SUPFAM" id="SSF49354">
    <property type="entry name" value="PapD-like"/>
    <property type="match status" value="1"/>
</dbReference>
<evidence type="ECO:0000256" key="1">
    <source>
        <dbReference type="SAM" id="SignalP"/>
    </source>
</evidence>
<keyword evidence="1" id="KW-0732">Signal</keyword>
<evidence type="ECO:0000313" key="4">
    <source>
        <dbReference type="Proteomes" id="UP000092377"/>
    </source>
</evidence>
<dbReference type="PANTHER" id="PTHR30251:SF4">
    <property type="entry name" value="SLR1668 PROTEIN"/>
    <property type="match status" value="1"/>
</dbReference>
<dbReference type="InterPro" id="IPR013783">
    <property type="entry name" value="Ig-like_fold"/>
</dbReference>
<keyword evidence="4" id="KW-1185">Reference proteome</keyword>
<feature type="domain" description="Pili assembly chaperone N-terminal" evidence="2">
    <location>
        <begin position="28"/>
        <end position="144"/>
    </location>
</feature>
<accession>A0A1B8H123</accession>
<sequence length="241" mass="26736">MFKSICKRLKISLTLALLISLSANAATLQVYPVNIDFSQEEKVKAVYVSNAGSTAINAQIRIFLWEQQNDKNKLSETKNIIVSPPITDIPPGQQQLIRIIIPGPKTAGTEQSYRLVIDELPGNDSPKSDGAVNFLLRYSLPVFISTPEEALDNHKIEVRINRHTQPATLQVRNSNTQHIKLSDVAIINNGKEQIINKGLLGYVLANSQMQWPIPGNLPSGQTLKVTINEHSEPQNFVIHSD</sequence>
<dbReference type="InterPro" id="IPR008962">
    <property type="entry name" value="PapD-like_sf"/>
</dbReference>
<dbReference type="EMBL" id="LZEY01000060">
    <property type="protein sequence ID" value="OBU02778.1"/>
    <property type="molecule type" value="Genomic_DNA"/>
</dbReference>
<dbReference type="PANTHER" id="PTHR30251">
    <property type="entry name" value="PILUS ASSEMBLY CHAPERONE"/>
    <property type="match status" value="1"/>
</dbReference>
<gene>
    <name evidence="3" type="ORF">AYY18_12225</name>
</gene>